<dbReference type="PROSITE" id="PS50893">
    <property type="entry name" value="ABC_TRANSPORTER_2"/>
    <property type="match status" value="1"/>
</dbReference>
<organism evidence="11 12">
    <name type="scientific">Leptolinea tardivitalis</name>
    <dbReference type="NCBI Taxonomy" id="229920"/>
    <lineage>
        <taxon>Bacteria</taxon>
        <taxon>Bacillati</taxon>
        <taxon>Chloroflexota</taxon>
        <taxon>Anaerolineae</taxon>
        <taxon>Anaerolineales</taxon>
        <taxon>Anaerolineaceae</taxon>
        <taxon>Leptolinea</taxon>
    </lineage>
</organism>
<evidence type="ECO:0000256" key="6">
    <source>
        <dbReference type="ARBA" id="ARBA00022989"/>
    </source>
</evidence>
<feature type="domain" description="ABC transporter" evidence="9">
    <location>
        <begin position="352"/>
        <end position="586"/>
    </location>
</feature>
<dbReference type="GO" id="GO:0016887">
    <property type="term" value="F:ATP hydrolysis activity"/>
    <property type="evidence" value="ECO:0007669"/>
    <property type="project" value="InterPro"/>
</dbReference>
<dbReference type="GO" id="GO:0015421">
    <property type="term" value="F:ABC-type oligopeptide transporter activity"/>
    <property type="evidence" value="ECO:0007669"/>
    <property type="project" value="TreeGrafter"/>
</dbReference>
<feature type="transmembrane region" description="Helical" evidence="8">
    <location>
        <begin position="34"/>
        <end position="55"/>
    </location>
</feature>
<dbReference type="InterPro" id="IPR017871">
    <property type="entry name" value="ABC_transporter-like_CS"/>
</dbReference>
<keyword evidence="12" id="KW-1185">Reference proteome</keyword>
<evidence type="ECO:0000256" key="7">
    <source>
        <dbReference type="ARBA" id="ARBA00023136"/>
    </source>
</evidence>
<keyword evidence="4" id="KW-0547">Nucleotide-binding</keyword>
<dbReference type="GO" id="GO:0005886">
    <property type="term" value="C:plasma membrane"/>
    <property type="evidence" value="ECO:0007669"/>
    <property type="project" value="UniProtKB-SubCell"/>
</dbReference>
<evidence type="ECO:0000313" key="11">
    <source>
        <dbReference type="EMBL" id="KPL71782.1"/>
    </source>
</evidence>
<feature type="transmembrane region" description="Helical" evidence="8">
    <location>
        <begin position="282"/>
        <end position="301"/>
    </location>
</feature>
<evidence type="ECO:0000259" key="9">
    <source>
        <dbReference type="PROSITE" id="PS50893"/>
    </source>
</evidence>
<dbReference type="FunFam" id="3.40.50.300:FF:000287">
    <property type="entry name" value="Multidrug ABC transporter ATP-binding protein"/>
    <property type="match status" value="1"/>
</dbReference>
<keyword evidence="6 8" id="KW-1133">Transmembrane helix</keyword>
<dbReference type="PANTHER" id="PTHR43394">
    <property type="entry name" value="ATP-DEPENDENT PERMEASE MDL1, MITOCHONDRIAL"/>
    <property type="match status" value="1"/>
</dbReference>
<evidence type="ECO:0000256" key="8">
    <source>
        <dbReference type="SAM" id="Phobius"/>
    </source>
</evidence>
<evidence type="ECO:0000259" key="10">
    <source>
        <dbReference type="PROSITE" id="PS50929"/>
    </source>
</evidence>
<evidence type="ECO:0000256" key="1">
    <source>
        <dbReference type="ARBA" id="ARBA00004651"/>
    </source>
</evidence>
<dbReference type="RefSeq" id="WP_081419744.1">
    <property type="nucleotide sequence ID" value="NZ_BBYA01000002.1"/>
</dbReference>
<dbReference type="EMBL" id="LGCK01000010">
    <property type="protein sequence ID" value="KPL71782.1"/>
    <property type="molecule type" value="Genomic_DNA"/>
</dbReference>
<dbReference type="SMART" id="SM00382">
    <property type="entry name" value="AAA"/>
    <property type="match status" value="1"/>
</dbReference>
<dbReference type="InterPro" id="IPR036640">
    <property type="entry name" value="ABC1_TM_sf"/>
</dbReference>
<keyword evidence="2" id="KW-0813">Transport</keyword>
<dbReference type="InterPro" id="IPR003439">
    <property type="entry name" value="ABC_transporter-like_ATP-bd"/>
</dbReference>
<feature type="transmembrane region" description="Helical" evidence="8">
    <location>
        <begin position="252"/>
        <end position="276"/>
    </location>
</feature>
<dbReference type="Pfam" id="PF00005">
    <property type="entry name" value="ABC_tran"/>
    <property type="match status" value="1"/>
</dbReference>
<keyword evidence="5" id="KW-0067">ATP-binding</keyword>
<dbReference type="PROSITE" id="PS50929">
    <property type="entry name" value="ABC_TM1F"/>
    <property type="match status" value="1"/>
</dbReference>
<proteinExistence type="predicted"/>
<dbReference type="PANTHER" id="PTHR43394:SF1">
    <property type="entry name" value="ATP-BINDING CASSETTE SUB-FAMILY B MEMBER 10, MITOCHONDRIAL"/>
    <property type="match status" value="1"/>
</dbReference>
<dbReference type="Proteomes" id="UP000050430">
    <property type="component" value="Unassembled WGS sequence"/>
</dbReference>
<dbReference type="SUPFAM" id="SSF90123">
    <property type="entry name" value="ABC transporter transmembrane region"/>
    <property type="match status" value="1"/>
</dbReference>
<dbReference type="Gene3D" id="1.20.1560.10">
    <property type="entry name" value="ABC transporter type 1, transmembrane domain"/>
    <property type="match status" value="1"/>
</dbReference>
<evidence type="ECO:0000313" key="12">
    <source>
        <dbReference type="Proteomes" id="UP000050430"/>
    </source>
</evidence>
<dbReference type="STRING" id="229920.ADM99_10115"/>
<dbReference type="InterPro" id="IPR039421">
    <property type="entry name" value="Type_1_exporter"/>
</dbReference>
<feature type="transmembrane region" description="Helical" evidence="8">
    <location>
        <begin position="165"/>
        <end position="191"/>
    </location>
</feature>
<dbReference type="PROSITE" id="PS00211">
    <property type="entry name" value="ABC_TRANSPORTER_1"/>
    <property type="match status" value="1"/>
</dbReference>
<accession>A0A0P6XK29</accession>
<dbReference type="InterPro" id="IPR003593">
    <property type="entry name" value="AAA+_ATPase"/>
</dbReference>
<dbReference type="GO" id="GO:0005524">
    <property type="term" value="F:ATP binding"/>
    <property type="evidence" value="ECO:0007669"/>
    <property type="project" value="UniProtKB-KW"/>
</dbReference>
<keyword evidence="3 8" id="KW-0812">Transmembrane</keyword>
<dbReference type="OrthoDB" id="9770415at2"/>
<dbReference type="Pfam" id="PF00664">
    <property type="entry name" value="ABC_membrane"/>
    <property type="match status" value="1"/>
</dbReference>
<gene>
    <name evidence="11" type="ORF">ADM99_10115</name>
</gene>
<sequence>MSEIETFEEEDFQTRFSGKTFRRILALTAPHWKWVVGFLTTIMLVSVLDAFFTYLGKQIIDVGIAGKDISALLRIFYLYGGLTIIQSVMVFLFIYLAGILGERVRYDLRRNMFNHLQDLSLSYYSKTPVGWIMSRVTSDSDRVAELVTWGLVDTTWAVMNITTSLVFMFIIQWQLALIVLVLVPILVYIAIQFRKRILHSYRTVRKLNSKITGSFNENITGVRVVKSLGRESENLAEFSHITGEMYKASYRAAWLSALFLPTVQIVSAIAISAVVWYTGGNFTSSAMTIGGIQAFITYITFMMWPVQDLARVYAEIQLSIASAERIFSLVDAIPEILDRENAFDPGKLTGDIQFDHVSFSYDDGSPVLKDFSLSVKRGETIALVGPTGGGKTTIVNLLCRFYEPTSGSIKIGGCDYRDYSLYAIQSRIGVVLQTPHLFSGTIAENIRYGRLNATRDEVESAARMAGAADFITKFPRGFDEPVGEGGNMLSVGQKQLISLARAILAQPEIFVMDEATSSVDTLTEAQIQKGMEIMMNGRTSFIVAHRLSTIKKADRILVIENGAIAEIGTHAELLKKGGKYHNLYTRQFRNQMTEAYNPLSGQAATSN</sequence>
<comment type="subcellular location">
    <subcellularLocation>
        <location evidence="1">Cell membrane</location>
        <topology evidence="1">Multi-pass membrane protein</topology>
    </subcellularLocation>
</comment>
<feature type="transmembrane region" description="Helical" evidence="8">
    <location>
        <begin position="76"/>
        <end position="100"/>
    </location>
</feature>
<dbReference type="SUPFAM" id="SSF52540">
    <property type="entry name" value="P-loop containing nucleoside triphosphate hydrolases"/>
    <property type="match status" value="1"/>
</dbReference>
<feature type="domain" description="ABC transmembrane type-1" evidence="10">
    <location>
        <begin position="43"/>
        <end position="318"/>
    </location>
</feature>
<evidence type="ECO:0000256" key="5">
    <source>
        <dbReference type="ARBA" id="ARBA00022840"/>
    </source>
</evidence>
<dbReference type="InterPro" id="IPR011527">
    <property type="entry name" value="ABC1_TM_dom"/>
</dbReference>
<evidence type="ECO:0000256" key="3">
    <source>
        <dbReference type="ARBA" id="ARBA00022692"/>
    </source>
</evidence>
<evidence type="ECO:0000256" key="2">
    <source>
        <dbReference type="ARBA" id="ARBA00022448"/>
    </source>
</evidence>
<dbReference type="AlphaFoldDB" id="A0A0P6XK29"/>
<dbReference type="Gene3D" id="3.40.50.300">
    <property type="entry name" value="P-loop containing nucleotide triphosphate hydrolases"/>
    <property type="match status" value="1"/>
</dbReference>
<reference evidence="11 12" key="1">
    <citation type="submission" date="2015-07" db="EMBL/GenBank/DDBJ databases">
        <title>Genome sequence of Leptolinea tardivitalis DSM 16556.</title>
        <authorList>
            <person name="Hemp J."/>
            <person name="Ward L.M."/>
            <person name="Pace L.A."/>
            <person name="Fischer W.W."/>
        </authorList>
    </citation>
    <scope>NUCLEOTIDE SEQUENCE [LARGE SCALE GENOMIC DNA]</scope>
    <source>
        <strain evidence="11 12">YMTK-2</strain>
    </source>
</reference>
<name>A0A0P6XK29_9CHLR</name>
<keyword evidence="7 8" id="KW-0472">Membrane</keyword>
<protein>
    <submittedName>
        <fullName evidence="11">ABC transporter</fullName>
    </submittedName>
</protein>
<comment type="caution">
    <text evidence="11">The sequence shown here is derived from an EMBL/GenBank/DDBJ whole genome shotgun (WGS) entry which is preliminary data.</text>
</comment>
<dbReference type="CDD" id="cd18540">
    <property type="entry name" value="ABC_6TM_exporter_like"/>
    <property type="match status" value="1"/>
</dbReference>
<dbReference type="InterPro" id="IPR027417">
    <property type="entry name" value="P-loop_NTPase"/>
</dbReference>
<dbReference type="CDD" id="cd03254">
    <property type="entry name" value="ABCC_Glucan_exporter_like"/>
    <property type="match status" value="1"/>
</dbReference>
<dbReference type="PATRIC" id="fig|229920.5.peg.1932"/>
<evidence type="ECO:0000256" key="4">
    <source>
        <dbReference type="ARBA" id="ARBA00022741"/>
    </source>
</evidence>